<dbReference type="AlphaFoldDB" id="A0A4Q0VKL8"/>
<dbReference type="OrthoDB" id="9807213at2"/>
<dbReference type="RefSeq" id="WP_129031715.1">
    <property type="nucleotide sequence ID" value="NZ_QXIL01000004.1"/>
</dbReference>
<accession>A0A4Q0VKL8</accession>
<keyword evidence="1" id="KW-0694">RNA-binding</keyword>
<dbReference type="InterPro" id="IPR036986">
    <property type="entry name" value="S4_RNA-bd_sf"/>
</dbReference>
<proteinExistence type="predicted"/>
<dbReference type="Gene3D" id="3.10.290.10">
    <property type="entry name" value="RNA-binding S4 domain"/>
    <property type="match status" value="1"/>
</dbReference>
<evidence type="ECO:0000313" key="2">
    <source>
        <dbReference type="EMBL" id="RXI79474.1"/>
    </source>
</evidence>
<gene>
    <name evidence="2" type="ORF">DXH47_03590</name>
</gene>
<keyword evidence="3" id="KW-1185">Reference proteome</keyword>
<sequence length="231" mass="25026">MNLERYLTEHHQGTRRQIFRLLRQERVTVNDAVAVAGHTTVQPQDRICVDGLAVTGRQPQYLIFNRPLGFQNDLTPTVPRSLGSLLNDFDRQWQLTALADLPKTATGLVLASDDSRFVSDLQSLGWPSQVTAHLSAPLTDLTALRSAVAWQSLTAEVKAVQQTTTLVGVTHDLTGALTQFAQLPGLVGPVARTAFGPVSLPGDLPMGTYRGLFPAEIDALVAPLDDADAPR</sequence>
<dbReference type="CDD" id="cd00165">
    <property type="entry name" value="S4"/>
    <property type="match status" value="1"/>
</dbReference>
<dbReference type="EMBL" id="QXIL01000004">
    <property type="protein sequence ID" value="RXI79474.1"/>
    <property type="molecule type" value="Genomic_DNA"/>
</dbReference>
<dbReference type="GO" id="GO:0003723">
    <property type="term" value="F:RNA binding"/>
    <property type="evidence" value="ECO:0007669"/>
    <property type="project" value="UniProtKB-KW"/>
</dbReference>
<dbReference type="PROSITE" id="PS50889">
    <property type="entry name" value="S4"/>
    <property type="match status" value="1"/>
</dbReference>
<evidence type="ECO:0000256" key="1">
    <source>
        <dbReference type="PROSITE-ProRule" id="PRU00182"/>
    </source>
</evidence>
<protein>
    <submittedName>
        <fullName evidence="2">16S rRNA pseudouridylate synthase</fullName>
    </submittedName>
</protein>
<comment type="caution">
    <text evidence="2">The sequence shown here is derived from an EMBL/GenBank/DDBJ whole genome shotgun (WGS) entry which is preliminary data.</text>
</comment>
<organism evidence="2 3">
    <name type="scientific">Levilactobacillus suantsaii</name>
    <dbReference type="NCBI Taxonomy" id="2292255"/>
    <lineage>
        <taxon>Bacteria</taxon>
        <taxon>Bacillati</taxon>
        <taxon>Bacillota</taxon>
        <taxon>Bacilli</taxon>
        <taxon>Lactobacillales</taxon>
        <taxon>Lactobacillaceae</taxon>
        <taxon>Levilactobacillus</taxon>
    </lineage>
</organism>
<evidence type="ECO:0000313" key="3">
    <source>
        <dbReference type="Proteomes" id="UP000290602"/>
    </source>
</evidence>
<dbReference type="SUPFAM" id="SSF55174">
    <property type="entry name" value="Alpha-L RNA-binding motif"/>
    <property type="match status" value="1"/>
</dbReference>
<name>A0A4Q0VKL8_9LACO</name>
<reference evidence="2 3" key="1">
    <citation type="submission" date="2018-08" db="EMBL/GenBank/DDBJ databases">
        <title>Lactobacillus suantsai sp. nov., isolated from traditional fermented suan-tsai in Taiwan.</title>
        <authorList>
            <person name="Huang C.-H."/>
        </authorList>
    </citation>
    <scope>NUCLEOTIDE SEQUENCE [LARGE SCALE GENOMIC DNA]</scope>
    <source>
        <strain evidence="2 3">BCRC 12945</strain>
    </source>
</reference>
<dbReference type="Proteomes" id="UP000290602">
    <property type="component" value="Unassembled WGS sequence"/>
</dbReference>